<comment type="similarity">
    <text evidence="1">Belongs to the alpha-carbonic anhydrase family.</text>
</comment>
<keyword evidence="4" id="KW-0862">Zinc</keyword>
<dbReference type="OMA" id="INPHWKV"/>
<comment type="catalytic activity">
    <reaction evidence="6">
        <text>hydrogencarbonate + H(+) = CO2 + H2O</text>
        <dbReference type="Rhea" id="RHEA:10748"/>
        <dbReference type="ChEBI" id="CHEBI:15377"/>
        <dbReference type="ChEBI" id="CHEBI:15378"/>
        <dbReference type="ChEBI" id="CHEBI:16526"/>
        <dbReference type="ChEBI" id="CHEBI:17544"/>
        <dbReference type="EC" id="4.2.1.1"/>
    </reaction>
</comment>
<dbReference type="CDD" id="cd03124">
    <property type="entry name" value="alpha_CA_prokaryotic_like"/>
    <property type="match status" value="1"/>
</dbReference>
<evidence type="ECO:0000256" key="6">
    <source>
        <dbReference type="ARBA" id="ARBA00048348"/>
    </source>
</evidence>
<dbReference type="EC" id="4.2.1.1" evidence="2"/>
<dbReference type="GeneID" id="36396015"/>
<dbReference type="InterPro" id="IPR041891">
    <property type="entry name" value="Alpha_CA_prokaryot-like"/>
</dbReference>
<dbReference type="EMBL" id="CCYD01001204">
    <property type="protein sequence ID" value="CEG44613.1"/>
    <property type="molecule type" value="Genomic_DNA"/>
</dbReference>
<dbReference type="RefSeq" id="XP_024580982.1">
    <property type="nucleotide sequence ID" value="XM_024730734.1"/>
</dbReference>
<evidence type="ECO:0000313" key="8">
    <source>
        <dbReference type="EMBL" id="CEG44613.1"/>
    </source>
</evidence>
<keyword evidence="5" id="KW-0456">Lyase</keyword>
<reference evidence="9" key="1">
    <citation type="submission" date="2014-09" db="EMBL/GenBank/DDBJ databases">
        <authorList>
            <person name="Sharma Rahul"/>
            <person name="Thines Marco"/>
        </authorList>
    </citation>
    <scope>NUCLEOTIDE SEQUENCE [LARGE SCALE GENOMIC DNA]</scope>
</reference>
<evidence type="ECO:0000256" key="2">
    <source>
        <dbReference type="ARBA" id="ARBA00012925"/>
    </source>
</evidence>
<dbReference type="STRING" id="4781.A0A0P1AU47"/>
<evidence type="ECO:0000256" key="4">
    <source>
        <dbReference type="ARBA" id="ARBA00022833"/>
    </source>
</evidence>
<dbReference type="GO" id="GO:0008270">
    <property type="term" value="F:zinc ion binding"/>
    <property type="evidence" value="ECO:0007669"/>
    <property type="project" value="InterPro"/>
</dbReference>
<dbReference type="OrthoDB" id="429145at2759"/>
<proteinExistence type="inferred from homology"/>
<dbReference type="Pfam" id="PF00194">
    <property type="entry name" value="Carb_anhydrase"/>
    <property type="match status" value="1"/>
</dbReference>
<dbReference type="InterPro" id="IPR001148">
    <property type="entry name" value="CA_dom"/>
</dbReference>
<dbReference type="SUPFAM" id="SSF51069">
    <property type="entry name" value="Carbonic anhydrase"/>
    <property type="match status" value="1"/>
</dbReference>
<dbReference type="PANTHER" id="PTHR18952">
    <property type="entry name" value="CARBONIC ANHYDRASE"/>
    <property type="match status" value="1"/>
</dbReference>
<dbReference type="SMR" id="A0A0P1AU47"/>
<feature type="domain" description="Alpha-carbonic anhydrase" evidence="7">
    <location>
        <begin position="1"/>
        <end position="232"/>
    </location>
</feature>
<keyword evidence="3" id="KW-0479">Metal-binding</keyword>
<dbReference type="Gene3D" id="3.10.200.10">
    <property type="entry name" value="Alpha carbonic anhydrase"/>
    <property type="match status" value="1"/>
</dbReference>
<dbReference type="InterPro" id="IPR036398">
    <property type="entry name" value="CA_dom_sf"/>
</dbReference>
<dbReference type="PANTHER" id="PTHR18952:SF265">
    <property type="entry name" value="CARBONIC ANHYDRASE"/>
    <property type="match status" value="1"/>
</dbReference>
<sequence>MVNCSSWADVWESCGGKRQSPIDIVSEKVLTAGPEFPLIFTGNCPHFSLSAPHEPLECDVFRGNCEVSLENSVYKLAQFHLHAPSEHTLDGKQKHGEIHFVHKSIDGDALLVVGIFLELDAESDPWLGPLLDTLENVSSAQQTDAVMVRLKPYAKLINTAFANGGAYNYPGSLTTPGCAETVDWWVLKSPMKISSIDYGRLHQDLVEYEITDNGNNARPVQPLLGRSVTYYTS</sequence>
<dbReference type="Proteomes" id="UP000054928">
    <property type="component" value="Unassembled WGS sequence"/>
</dbReference>
<dbReference type="AlphaFoldDB" id="A0A0P1AU47"/>
<evidence type="ECO:0000259" key="7">
    <source>
        <dbReference type="PROSITE" id="PS51144"/>
    </source>
</evidence>
<keyword evidence="9" id="KW-1185">Reference proteome</keyword>
<dbReference type="GO" id="GO:0004089">
    <property type="term" value="F:carbonate dehydratase activity"/>
    <property type="evidence" value="ECO:0007669"/>
    <property type="project" value="UniProtKB-EC"/>
</dbReference>
<name>A0A0P1AU47_PLAHL</name>
<accession>A0A0P1AU47</accession>
<dbReference type="PROSITE" id="PS51144">
    <property type="entry name" value="ALPHA_CA_2"/>
    <property type="match status" value="1"/>
</dbReference>
<evidence type="ECO:0000256" key="5">
    <source>
        <dbReference type="ARBA" id="ARBA00023239"/>
    </source>
</evidence>
<dbReference type="InterPro" id="IPR023561">
    <property type="entry name" value="Carbonic_anhydrase_a-class"/>
</dbReference>
<evidence type="ECO:0000256" key="1">
    <source>
        <dbReference type="ARBA" id="ARBA00010718"/>
    </source>
</evidence>
<dbReference type="SMART" id="SM01057">
    <property type="entry name" value="Carb_anhydrase"/>
    <property type="match status" value="1"/>
</dbReference>
<protein>
    <recommendedName>
        <fullName evidence="2">carbonic anhydrase</fullName>
        <ecNumber evidence="2">4.2.1.1</ecNumber>
    </recommendedName>
</protein>
<evidence type="ECO:0000313" key="9">
    <source>
        <dbReference type="Proteomes" id="UP000054928"/>
    </source>
</evidence>
<organism evidence="8 9">
    <name type="scientific">Plasmopara halstedii</name>
    <name type="common">Downy mildew of sunflower</name>
    <dbReference type="NCBI Taxonomy" id="4781"/>
    <lineage>
        <taxon>Eukaryota</taxon>
        <taxon>Sar</taxon>
        <taxon>Stramenopiles</taxon>
        <taxon>Oomycota</taxon>
        <taxon>Peronosporomycetes</taxon>
        <taxon>Peronosporales</taxon>
        <taxon>Peronosporaceae</taxon>
        <taxon>Plasmopara</taxon>
    </lineage>
</organism>
<evidence type="ECO:0000256" key="3">
    <source>
        <dbReference type="ARBA" id="ARBA00022723"/>
    </source>
</evidence>